<evidence type="ECO:0000256" key="7">
    <source>
        <dbReference type="ARBA" id="ARBA00022840"/>
    </source>
</evidence>
<dbReference type="GO" id="GO:0005524">
    <property type="term" value="F:ATP binding"/>
    <property type="evidence" value="ECO:0007669"/>
    <property type="project" value="UniProtKB-UniRule"/>
</dbReference>
<dbReference type="InterPro" id="IPR014729">
    <property type="entry name" value="Rossmann-like_a/b/a_fold"/>
</dbReference>
<dbReference type="EC" id="6.3.1.14" evidence="3 9"/>
<reference evidence="14" key="1">
    <citation type="submission" date="2017-02" db="UniProtKB">
        <authorList>
            <consortium name="WormBaseParasite"/>
        </authorList>
    </citation>
    <scope>IDENTIFICATION</scope>
</reference>
<dbReference type="PANTHER" id="PTHR12196:SF2">
    <property type="entry name" value="DIPHTHINE--AMMONIA LIGASE"/>
    <property type="match status" value="1"/>
</dbReference>
<organism evidence="12 14">
    <name type="scientific">Dracunculus medinensis</name>
    <name type="common">Guinea worm</name>
    <dbReference type="NCBI Taxonomy" id="318479"/>
    <lineage>
        <taxon>Eukaryota</taxon>
        <taxon>Metazoa</taxon>
        <taxon>Ecdysozoa</taxon>
        <taxon>Nematoda</taxon>
        <taxon>Chromadorea</taxon>
        <taxon>Rhabditida</taxon>
        <taxon>Spirurina</taxon>
        <taxon>Dracunculoidea</taxon>
        <taxon>Dracunculidae</taxon>
        <taxon>Dracunculus</taxon>
    </lineage>
</organism>
<dbReference type="Pfam" id="PF01902">
    <property type="entry name" value="Diphthami_syn_2"/>
    <property type="match status" value="1"/>
</dbReference>
<evidence type="ECO:0000313" key="13">
    <source>
        <dbReference type="Proteomes" id="UP000274756"/>
    </source>
</evidence>
<dbReference type="GO" id="GO:0017183">
    <property type="term" value="P:protein histidyl modification to diphthamide"/>
    <property type="evidence" value="ECO:0007669"/>
    <property type="project" value="UniProtKB-UniPathway"/>
</dbReference>
<dbReference type="GO" id="GO:0017178">
    <property type="term" value="F:diphthine-ammonia ligase activity"/>
    <property type="evidence" value="ECO:0007669"/>
    <property type="project" value="UniProtKB-UniRule"/>
</dbReference>
<evidence type="ECO:0000313" key="12">
    <source>
        <dbReference type="Proteomes" id="UP000038040"/>
    </source>
</evidence>
<evidence type="ECO:0000256" key="6">
    <source>
        <dbReference type="ARBA" id="ARBA00022741"/>
    </source>
</evidence>
<dbReference type="NCBIfam" id="TIGR00290">
    <property type="entry name" value="MJ0570_dom"/>
    <property type="match status" value="1"/>
</dbReference>
<evidence type="ECO:0000256" key="8">
    <source>
        <dbReference type="ARBA" id="ARBA00048108"/>
    </source>
</evidence>
<gene>
    <name evidence="11" type="ORF">DME_LOCUS2900</name>
</gene>
<dbReference type="STRING" id="318479.A0A0N4UMS2"/>
<protein>
    <recommendedName>
        <fullName evidence="4 9">Diphthine--ammonia ligase</fullName>
        <ecNumber evidence="3 9">6.3.1.14</ecNumber>
    </recommendedName>
</protein>
<dbReference type="EMBL" id="UYYG01000088">
    <property type="protein sequence ID" value="VDN52927.1"/>
    <property type="molecule type" value="Genomic_DNA"/>
</dbReference>
<dbReference type="Proteomes" id="UP000038040">
    <property type="component" value="Unplaced"/>
</dbReference>
<name>A0A0N4UMS2_DRAME</name>
<evidence type="ECO:0000256" key="1">
    <source>
        <dbReference type="ARBA" id="ARBA00005156"/>
    </source>
</evidence>
<evidence type="ECO:0000256" key="3">
    <source>
        <dbReference type="ARBA" id="ARBA00012089"/>
    </source>
</evidence>
<dbReference type="InterPro" id="IPR002761">
    <property type="entry name" value="Diphthami_syn_dom"/>
</dbReference>
<evidence type="ECO:0000256" key="5">
    <source>
        <dbReference type="ARBA" id="ARBA00022598"/>
    </source>
</evidence>
<evidence type="ECO:0000256" key="9">
    <source>
        <dbReference type="PIRNR" id="PIRNR039123"/>
    </source>
</evidence>
<accession>A0A0N4UMS2</accession>
<comment type="similarity">
    <text evidence="2 9">Belongs to the Diphthine--ammonia ligase family.</text>
</comment>
<evidence type="ECO:0000259" key="10">
    <source>
        <dbReference type="Pfam" id="PF01902"/>
    </source>
</evidence>
<evidence type="ECO:0000256" key="2">
    <source>
        <dbReference type="ARBA" id="ARBA00008496"/>
    </source>
</evidence>
<dbReference type="Proteomes" id="UP000274756">
    <property type="component" value="Unassembled WGS sequence"/>
</dbReference>
<dbReference type="UniPathway" id="UPA00559"/>
<dbReference type="FunFam" id="3.90.1490.10:FF:000001">
    <property type="entry name" value="Diphthine--ammonia ligase"/>
    <property type="match status" value="1"/>
</dbReference>
<sequence>MKVVALISGGKDSCFNMMKCVDNGHKVVCLANLYPSEGDELDSYMYQTVGHNAVELYGEACDLPLLRRPIRGKPINTDLNYKIEGDDEVEDLFELLTEVKARYPDVEGVSVGAIMSEYQKIRVENVCSRLNLDVLCYLWNSNQASLLDEMIALNLKAILIKCACSGLSEKHLGKDIAEVRDLLHELHNMYGVNICGEGGEYETLVLDCPFFKHKIVLDAAESFCDSTLCFFYVLREMHLEKK</sequence>
<comment type="catalytic activity">
    <reaction evidence="8 9">
        <text>diphthine-[translation elongation factor 2] + NH4(+) + ATP = diphthamide-[translation elongation factor 2] + AMP + diphosphate + H(+)</text>
        <dbReference type="Rhea" id="RHEA:19753"/>
        <dbReference type="Rhea" id="RHEA-COMP:10172"/>
        <dbReference type="Rhea" id="RHEA-COMP:10174"/>
        <dbReference type="ChEBI" id="CHEBI:15378"/>
        <dbReference type="ChEBI" id="CHEBI:16692"/>
        <dbReference type="ChEBI" id="CHEBI:28938"/>
        <dbReference type="ChEBI" id="CHEBI:30616"/>
        <dbReference type="ChEBI" id="CHEBI:33019"/>
        <dbReference type="ChEBI" id="CHEBI:82696"/>
        <dbReference type="ChEBI" id="CHEBI:456215"/>
        <dbReference type="EC" id="6.3.1.14"/>
    </reaction>
</comment>
<comment type="function">
    <text evidence="9">Amidase that catalyzes the last step of diphthamide biosynthesis using ammonium and ATP.</text>
</comment>
<dbReference type="InterPro" id="IPR030662">
    <property type="entry name" value="DPH6/MJ0570"/>
</dbReference>
<keyword evidence="5 9" id="KW-0436">Ligase</keyword>
<proteinExistence type="inferred from homology"/>
<dbReference type="OrthoDB" id="686384at2759"/>
<reference evidence="11 13" key="2">
    <citation type="submission" date="2018-11" db="EMBL/GenBank/DDBJ databases">
        <authorList>
            <consortium name="Pathogen Informatics"/>
        </authorList>
    </citation>
    <scope>NUCLEOTIDE SEQUENCE [LARGE SCALE GENOMIC DNA]</scope>
</reference>
<dbReference type="AlphaFoldDB" id="A0A0N4UMS2"/>
<dbReference type="WBParaSite" id="DME_0000916301-mRNA-1">
    <property type="protein sequence ID" value="DME_0000916301-mRNA-1"/>
    <property type="gene ID" value="DME_0000916301"/>
</dbReference>
<dbReference type="CDD" id="cd01994">
    <property type="entry name" value="AANH_PF0828-like"/>
    <property type="match status" value="1"/>
</dbReference>
<dbReference type="SUPFAM" id="SSF52402">
    <property type="entry name" value="Adenine nucleotide alpha hydrolases-like"/>
    <property type="match status" value="1"/>
</dbReference>
<evidence type="ECO:0000256" key="4">
    <source>
        <dbReference type="ARBA" id="ARBA00018426"/>
    </source>
</evidence>
<feature type="domain" description="Diphthamide synthase" evidence="10">
    <location>
        <begin position="1"/>
        <end position="233"/>
    </location>
</feature>
<dbReference type="PIRSF" id="PIRSF039123">
    <property type="entry name" value="Diphthamide_synthase"/>
    <property type="match status" value="1"/>
</dbReference>
<comment type="pathway">
    <text evidence="1 9">Protein modification; peptidyl-diphthamide biosynthesis.</text>
</comment>
<evidence type="ECO:0000313" key="14">
    <source>
        <dbReference type="WBParaSite" id="DME_0000916301-mRNA-1"/>
    </source>
</evidence>
<dbReference type="PANTHER" id="PTHR12196">
    <property type="entry name" value="DOMAIN OF UNKNOWN FUNCTION 71 DUF71 -CONTAINING PROTEIN"/>
    <property type="match status" value="1"/>
</dbReference>
<evidence type="ECO:0000313" key="11">
    <source>
        <dbReference type="EMBL" id="VDN52927.1"/>
    </source>
</evidence>
<dbReference type="FunFam" id="3.40.50.620:FF:000069">
    <property type="entry name" value="diphthine--ammonia ligase"/>
    <property type="match status" value="1"/>
</dbReference>
<dbReference type="Gene3D" id="3.40.50.620">
    <property type="entry name" value="HUPs"/>
    <property type="match status" value="1"/>
</dbReference>
<keyword evidence="6 9" id="KW-0547">Nucleotide-binding</keyword>
<keyword evidence="7 9" id="KW-0067">ATP-binding</keyword>
<keyword evidence="13" id="KW-1185">Reference proteome</keyword>
<dbReference type="Gene3D" id="3.90.1490.10">
    <property type="entry name" value="putative n-type atp pyrophosphatase, domain 2"/>
    <property type="match status" value="1"/>
</dbReference>